<evidence type="ECO:0000313" key="1">
    <source>
        <dbReference type="EMBL" id="CCC41882.1"/>
    </source>
</evidence>
<dbReference type="RefSeq" id="WP_014554879.1">
    <property type="nucleotide sequence ID" value="NC_017457.1"/>
</dbReference>
<dbReference type="EMBL" id="FR746100">
    <property type="protein sequence ID" value="CCC41882.1"/>
    <property type="molecule type" value="Genomic_DNA"/>
</dbReference>
<dbReference type="Proteomes" id="UP000007954">
    <property type="component" value="Plasmid PL100"/>
</dbReference>
<dbReference type="KEGG" id="hwc:Hqrw_5006"/>
<dbReference type="AlphaFoldDB" id="G0LN76"/>
<evidence type="ECO:0000313" key="2">
    <source>
        <dbReference type="Proteomes" id="UP000007954"/>
    </source>
</evidence>
<sequence>MIRRKFLAISGLFLSSGCLPELEDSKDSEFLISNKRDSELDVSIRLKGGERGFAVEGFMLDSGETGQFAAGFVGVAKNMTVVAKILSPQEATYQQKEIPVGIPEYDIRIQPNSISVVWVAH</sequence>
<reference evidence="1 2" key="1">
    <citation type="journal article" date="2011" name="PLoS ONE">
        <title>Haloquadratum walsbyi: limited diversity in a global pond.</title>
        <authorList>
            <person name="Dyall-Smith M."/>
            <person name="Pfeiffer F."/>
            <person name="Klee K."/>
            <person name="Palm P."/>
            <person name="Gross K."/>
            <person name="Schuster S.C."/>
            <person name="Rampp M."/>
            <person name="Oesterhelt D."/>
        </authorList>
    </citation>
    <scope>NUCLEOTIDE SEQUENCE [LARGE SCALE GENOMIC DNA]</scope>
    <source>
        <strain evidence="2">DSM 16854 / JCM 12705 / C23</strain>
        <plasmid evidence="2">Plasmid PL100</plasmid>
    </source>
</reference>
<dbReference type="PROSITE" id="PS51257">
    <property type="entry name" value="PROKAR_LIPOPROTEIN"/>
    <property type="match status" value="1"/>
</dbReference>
<protein>
    <submittedName>
        <fullName evidence="1">Uncharacterized protein</fullName>
    </submittedName>
</protein>
<accession>G0LN76</accession>
<dbReference type="HOGENOM" id="CLU_165232_0_0_2"/>
<name>G0LN76_HALWC</name>
<dbReference type="GeneID" id="12445596"/>
<proteinExistence type="predicted"/>
<geneLocation type="plasmid" evidence="1 2">
    <name>PL100</name>
</geneLocation>
<organism evidence="1 2">
    <name type="scientific">Haloquadratum walsbyi (strain DSM 16854 / JCM 12705 / C23)</name>
    <dbReference type="NCBI Taxonomy" id="768065"/>
    <lineage>
        <taxon>Archaea</taxon>
        <taxon>Methanobacteriati</taxon>
        <taxon>Methanobacteriota</taxon>
        <taxon>Stenosarchaea group</taxon>
        <taxon>Halobacteria</taxon>
        <taxon>Halobacteriales</taxon>
        <taxon>Haloferacaceae</taxon>
        <taxon>Haloquadratum</taxon>
    </lineage>
</organism>
<keyword evidence="1" id="KW-0614">Plasmid</keyword>
<gene>
    <name evidence="1" type="ordered locus">Hqrw_5006</name>
</gene>